<name>A0A2H0RCD9_9BACT</name>
<dbReference type="PANTHER" id="PTHR12903">
    <property type="entry name" value="MITOCHONDRIAL RIBOSOMAL PROTEIN L24"/>
    <property type="match status" value="1"/>
</dbReference>
<dbReference type="InterPro" id="IPR057264">
    <property type="entry name" value="Ribosomal_uL24_C"/>
</dbReference>
<comment type="function">
    <text evidence="5">One of two assembly initiator proteins, it binds directly to the 5'-end of the 23S rRNA, where it nucleates assembly of the 50S subunit.</text>
</comment>
<dbReference type="GO" id="GO:1990904">
    <property type="term" value="C:ribonucleoprotein complex"/>
    <property type="evidence" value="ECO:0007669"/>
    <property type="project" value="UniProtKB-KW"/>
</dbReference>
<protein>
    <recommendedName>
        <fullName evidence="4 5">Large ribosomal subunit protein uL24</fullName>
    </recommendedName>
</protein>
<dbReference type="AlphaFoldDB" id="A0A2H0RCD9"/>
<evidence type="ECO:0000256" key="2">
    <source>
        <dbReference type="ARBA" id="ARBA00022980"/>
    </source>
</evidence>
<keyword evidence="5" id="KW-0699">rRNA-binding</keyword>
<accession>A0A2H0RCD9</accession>
<keyword evidence="5" id="KW-0694">RNA-binding</keyword>
<keyword evidence="3 5" id="KW-0687">Ribonucleoprotein</keyword>
<evidence type="ECO:0000259" key="7">
    <source>
        <dbReference type="SMART" id="SM00739"/>
    </source>
</evidence>
<gene>
    <name evidence="5" type="primary">rplX</name>
    <name evidence="8" type="ORF">COV23_01530</name>
</gene>
<dbReference type="CDD" id="cd06089">
    <property type="entry name" value="KOW_RPL26"/>
    <property type="match status" value="1"/>
</dbReference>
<evidence type="ECO:0000256" key="3">
    <source>
        <dbReference type="ARBA" id="ARBA00023274"/>
    </source>
</evidence>
<evidence type="ECO:0000313" key="8">
    <source>
        <dbReference type="EMBL" id="PIR44137.1"/>
    </source>
</evidence>
<evidence type="ECO:0000256" key="1">
    <source>
        <dbReference type="ARBA" id="ARBA00010618"/>
    </source>
</evidence>
<evidence type="ECO:0000313" key="9">
    <source>
        <dbReference type="Proteomes" id="UP000231602"/>
    </source>
</evidence>
<dbReference type="InterPro" id="IPR005825">
    <property type="entry name" value="Ribosomal_uL24_CS"/>
</dbReference>
<dbReference type="InterPro" id="IPR014722">
    <property type="entry name" value="Rib_uL2_dom2"/>
</dbReference>
<dbReference type="Proteomes" id="UP000231602">
    <property type="component" value="Unassembled WGS sequence"/>
</dbReference>
<organism evidence="8 9">
    <name type="scientific">Candidatus Wolfebacteria bacterium CG10_big_fil_rev_8_21_14_0_10_31_9</name>
    <dbReference type="NCBI Taxonomy" id="1975070"/>
    <lineage>
        <taxon>Bacteria</taxon>
        <taxon>Candidatus Wolfeibacteriota</taxon>
    </lineage>
</organism>
<dbReference type="HAMAP" id="MF_01326_B">
    <property type="entry name" value="Ribosomal_uL24_B"/>
    <property type="match status" value="1"/>
</dbReference>
<dbReference type="GO" id="GO:0006412">
    <property type="term" value="P:translation"/>
    <property type="evidence" value="ECO:0007669"/>
    <property type="project" value="UniProtKB-UniRule"/>
</dbReference>
<feature type="domain" description="KOW" evidence="7">
    <location>
        <begin position="2"/>
        <end position="29"/>
    </location>
</feature>
<comment type="similarity">
    <text evidence="1 5 6">Belongs to the universal ribosomal protein uL24 family.</text>
</comment>
<dbReference type="GO" id="GO:0019843">
    <property type="term" value="F:rRNA binding"/>
    <property type="evidence" value="ECO:0007669"/>
    <property type="project" value="UniProtKB-UniRule"/>
</dbReference>
<dbReference type="GO" id="GO:0005840">
    <property type="term" value="C:ribosome"/>
    <property type="evidence" value="ECO:0007669"/>
    <property type="project" value="UniProtKB-KW"/>
</dbReference>
<dbReference type="NCBIfam" id="TIGR01079">
    <property type="entry name" value="rplX_bact"/>
    <property type="match status" value="1"/>
</dbReference>
<keyword evidence="2 5" id="KW-0689">Ribosomal protein</keyword>
<comment type="caution">
    <text evidence="8">The sequence shown here is derived from an EMBL/GenBank/DDBJ whole genome shotgun (WGS) entry which is preliminary data.</text>
</comment>
<reference evidence="8 9" key="1">
    <citation type="submission" date="2017-09" db="EMBL/GenBank/DDBJ databases">
        <title>Depth-based differentiation of microbial function through sediment-hosted aquifers and enrichment of novel symbionts in the deep terrestrial subsurface.</title>
        <authorList>
            <person name="Probst A.J."/>
            <person name="Ladd B."/>
            <person name="Jarett J.K."/>
            <person name="Geller-Mcgrath D.E."/>
            <person name="Sieber C.M."/>
            <person name="Emerson J.B."/>
            <person name="Anantharaman K."/>
            <person name="Thomas B.C."/>
            <person name="Malmstrom R."/>
            <person name="Stieglmeier M."/>
            <person name="Klingl A."/>
            <person name="Woyke T."/>
            <person name="Ryan C.M."/>
            <person name="Banfield J.F."/>
        </authorList>
    </citation>
    <scope>NUCLEOTIDE SEQUENCE [LARGE SCALE GENOMIC DNA]</scope>
    <source>
        <strain evidence="8">CG10_big_fil_rev_8_21_14_0_10_31_9</strain>
    </source>
</reference>
<dbReference type="EMBL" id="PCXV01000024">
    <property type="protein sequence ID" value="PIR44137.1"/>
    <property type="molecule type" value="Genomic_DNA"/>
</dbReference>
<dbReference type="GO" id="GO:0003735">
    <property type="term" value="F:structural constituent of ribosome"/>
    <property type="evidence" value="ECO:0007669"/>
    <property type="project" value="InterPro"/>
</dbReference>
<dbReference type="SUPFAM" id="SSF50104">
    <property type="entry name" value="Translation proteins SH3-like domain"/>
    <property type="match status" value="1"/>
</dbReference>
<dbReference type="Gene3D" id="2.30.30.30">
    <property type="match status" value="1"/>
</dbReference>
<dbReference type="Pfam" id="PF00467">
    <property type="entry name" value="KOW"/>
    <property type="match status" value="1"/>
</dbReference>
<dbReference type="SMART" id="SM00739">
    <property type="entry name" value="KOW"/>
    <property type="match status" value="1"/>
</dbReference>
<dbReference type="InterPro" id="IPR003256">
    <property type="entry name" value="Ribosomal_uL24"/>
</dbReference>
<dbReference type="InterPro" id="IPR005824">
    <property type="entry name" value="KOW"/>
</dbReference>
<evidence type="ECO:0000256" key="5">
    <source>
        <dbReference type="HAMAP-Rule" id="MF_01326"/>
    </source>
</evidence>
<comment type="function">
    <text evidence="5">One of the proteins that surrounds the polypeptide exit tunnel on the outside of the subunit.</text>
</comment>
<proteinExistence type="inferred from homology"/>
<dbReference type="PROSITE" id="PS01108">
    <property type="entry name" value="RIBOSOMAL_L24"/>
    <property type="match status" value="1"/>
</dbReference>
<evidence type="ECO:0000256" key="4">
    <source>
        <dbReference type="ARBA" id="ARBA00035206"/>
    </source>
</evidence>
<dbReference type="InterPro" id="IPR041988">
    <property type="entry name" value="Ribosomal_uL24_KOW"/>
</dbReference>
<sequence length="102" mass="11138">MKIKKGDTVKIISGKDKGKTGKVLNVSAPKNKTTVEGLNIFKKHVKPKKQGEKGQIISVSRPTDISNVMVVCSACGKPARIGYHIEAKNKSRYCKNCKAIIK</sequence>
<comment type="subunit">
    <text evidence="5">Part of the 50S ribosomal subunit.</text>
</comment>
<evidence type="ECO:0000256" key="6">
    <source>
        <dbReference type="RuleBase" id="RU003477"/>
    </source>
</evidence>
<dbReference type="Pfam" id="PF17136">
    <property type="entry name" value="ribosomal_L24"/>
    <property type="match status" value="1"/>
</dbReference>
<dbReference type="InterPro" id="IPR008991">
    <property type="entry name" value="Translation_prot_SH3-like_sf"/>
</dbReference>